<organism evidence="8 9">
    <name type="scientific">Rhodanobacter glycinis</name>
    <dbReference type="NCBI Taxonomy" id="582702"/>
    <lineage>
        <taxon>Bacteria</taxon>
        <taxon>Pseudomonadati</taxon>
        <taxon>Pseudomonadota</taxon>
        <taxon>Gammaproteobacteria</taxon>
        <taxon>Lysobacterales</taxon>
        <taxon>Rhodanobacteraceae</taxon>
        <taxon>Rhodanobacter</taxon>
    </lineage>
</organism>
<feature type="transmembrane region" description="Helical" evidence="6">
    <location>
        <begin position="209"/>
        <end position="232"/>
    </location>
</feature>
<dbReference type="EMBL" id="FOSR01000002">
    <property type="protein sequence ID" value="SFK34958.1"/>
    <property type="molecule type" value="Genomic_DNA"/>
</dbReference>
<dbReference type="InterPro" id="IPR050189">
    <property type="entry name" value="MFS_Efflux_Transporters"/>
</dbReference>
<evidence type="ECO:0000256" key="1">
    <source>
        <dbReference type="ARBA" id="ARBA00004651"/>
    </source>
</evidence>
<dbReference type="RefSeq" id="WP_092701156.1">
    <property type="nucleotide sequence ID" value="NZ_FOSR01000002.1"/>
</dbReference>
<dbReference type="GO" id="GO:0022857">
    <property type="term" value="F:transmembrane transporter activity"/>
    <property type="evidence" value="ECO:0007669"/>
    <property type="project" value="InterPro"/>
</dbReference>
<dbReference type="PRINTS" id="PR01955">
    <property type="entry name" value="LANCFRANKIA"/>
</dbReference>
<keyword evidence="4 6" id="KW-1133">Transmembrane helix</keyword>
<gene>
    <name evidence="8" type="ORF">SAMN05192579_10229</name>
</gene>
<feature type="transmembrane region" description="Helical" evidence="6">
    <location>
        <begin position="277"/>
        <end position="295"/>
    </location>
</feature>
<comment type="subcellular location">
    <subcellularLocation>
        <location evidence="1">Cell membrane</location>
        <topology evidence="1">Multi-pass membrane protein</topology>
    </subcellularLocation>
</comment>
<dbReference type="CDD" id="cd17324">
    <property type="entry name" value="MFS_NepI_like"/>
    <property type="match status" value="1"/>
</dbReference>
<evidence type="ECO:0000256" key="4">
    <source>
        <dbReference type="ARBA" id="ARBA00022989"/>
    </source>
</evidence>
<feature type="transmembrane region" description="Helical" evidence="6">
    <location>
        <begin position="301"/>
        <end position="324"/>
    </location>
</feature>
<proteinExistence type="predicted"/>
<evidence type="ECO:0000256" key="5">
    <source>
        <dbReference type="ARBA" id="ARBA00023136"/>
    </source>
</evidence>
<reference evidence="9" key="1">
    <citation type="submission" date="2016-10" db="EMBL/GenBank/DDBJ databases">
        <authorList>
            <person name="Varghese N."/>
            <person name="Submissions S."/>
        </authorList>
    </citation>
    <scope>NUCLEOTIDE SEQUENCE [LARGE SCALE GENOMIC DNA]</scope>
    <source>
        <strain evidence="9">MO64</strain>
    </source>
</reference>
<evidence type="ECO:0000259" key="7">
    <source>
        <dbReference type="PROSITE" id="PS50850"/>
    </source>
</evidence>
<protein>
    <submittedName>
        <fullName evidence="8">MFS transporter, DHA1 family, inner membrane transport protein</fullName>
    </submittedName>
</protein>
<feature type="transmembrane region" description="Helical" evidence="6">
    <location>
        <begin position="336"/>
        <end position="359"/>
    </location>
</feature>
<feature type="transmembrane region" description="Helical" evidence="6">
    <location>
        <begin position="104"/>
        <end position="125"/>
    </location>
</feature>
<dbReference type="GO" id="GO:0005886">
    <property type="term" value="C:plasma membrane"/>
    <property type="evidence" value="ECO:0007669"/>
    <property type="project" value="UniProtKB-SubCell"/>
</dbReference>
<feature type="transmembrane region" description="Helical" evidence="6">
    <location>
        <begin position="12"/>
        <end position="34"/>
    </location>
</feature>
<feature type="transmembrane region" description="Helical" evidence="6">
    <location>
        <begin position="79"/>
        <end position="98"/>
    </location>
</feature>
<keyword evidence="5 6" id="KW-0472">Membrane</keyword>
<evidence type="ECO:0000313" key="9">
    <source>
        <dbReference type="Proteomes" id="UP000198725"/>
    </source>
</evidence>
<evidence type="ECO:0000256" key="6">
    <source>
        <dbReference type="SAM" id="Phobius"/>
    </source>
</evidence>
<feature type="transmembrane region" description="Helical" evidence="6">
    <location>
        <begin position="247"/>
        <end position="265"/>
    </location>
</feature>
<dbReference type="Proteomes" id="UP000198725">
    <property type="component" value="Unassembled WGS sequence"/>
</dbReference>
<keyword evidence="2" id="KW-1003">Cell membrane</keyword>
<evidence type="ECO:0000313" key="8">
    <source>
        <dbReference type="EMBL" id="SFK34958.1"/>
    </source>
</evidence>
<dbReference type="Pfam" id="PF07690">
    <property type="entry name" value="MFS_1"/>
    <property type="match status" value="1"/>
</dbReference>
<dbReference type="AlphaFoldDB" id="A0A1I3YSY0"/>
<name>A0A1I3YSY0_9GAMM</name>
<dbReference type="PANTHER" id="PTHR43124">
    <property type="entry name" value="PURINE EFFLUX PUMP PBUE"/>
    <property type="match status" value="1"/>
</dbReference>
<evidence type="ECO:0000256" key="3">
    <source>
        <dbReference type="ARBA" id="ARBA00022692"/>
    </source>
</evidence>
<accession>A0A1I3YSY0</accession>
<dbReference type="Gene3D" id="1.20.1250.20">
    <property type="entry name" value="MFS general substrate transporter like domains"/>
    <property type="match status" value="2"/>
</dbReference>
<dbReference type="PANTHER" id="PTHR43124:SF8">
    <property type="entry name" value="INNER MEMBRANE TRANSPORT PROTEIN YDHP"/>
    <property type="match status" value="1"/>
</dbReference>
<dbReference type="InterPro" id="IPR020846">
    <property type="entry name" value="MFS_dom"/>
</dbReference>
<feature type="domain" description="Major facilitator superfamily (MFS) profile" evidence="7">
    <location>
        <begin position="13"/>
        <end position="389"/>
    </location>
</feature>
<dbReference type="InterPro" id="IPR036259">
    <property type="entry name" value="MFS_trans_sf"/>
</dbReference>
<keyword evidence="3 6" id="KW-0812">Transmembrane</keyword>
<feature type="transmembrane region" description="Helical" evidence="6">
    <location>
        <begin position="46"/>
        <end position="67"/>
    </location>
</feature>
<evidence type="ECO:0000256" key="2">
    <source>
        <dbReference type="ARBA" id="ARBA00022475"/>
    </source>
</evidence>
<dbReference type="SUPFAM" id="SSF103473">
    <property type="entry name" value="MFS general substrate transporter"/>
    <property type="match status" value="1"/>
</dbReference>
<sequence>MHSPPARPRTPLALYALTAGAFGIGTTEFVIMGLLQQVAADLHVSISAAGLLISGYALGVFVGAPLLTLATHRMPRKAVLLALMAIFTLGNLACAIAPNYATLMAARVLTSLAHGTFFGVGAVVATSLVSEDRKASAISIMFTGLTVATLLGVPAGAWLGLHFGWRSTFWAVAVIGVLAASVVALLVPPEKGDATPMALRAEWHAISRAPVLLGLAMTVLGFAGVFLVYAYIEPLLTRVTGFADTAVSPILLVFGVGMIAGNMLGGRLADRHLPSSLLVTLAALVVVLGAMGFVLHDKTLMVLFAGLLGVAAFATVSPLQLWVLQQAAGAPSLASSLNIGAFNLGNALGAWLGGVVIAHGAGLTALPWAAALVGVAGFALALYALRNARAARLTATVACPQA</sequence>
<feature type="transmembrane region" description="Helical" evidence="6">
    <location>
        <begin position="365"/>
        <end position="385"/>
    </location>
</feature>
<dbReference type="InterPro" id="IPR011701">
    <property type="entry name" value="MFS"/>
</dbReference>
<feature type="transmembrane region" description="Helical" evidence="6">
    <location>
        <begin position="167"/>
        <end position="188"/>
    </location>
</feature>
<feature type="transmembrane region" description="Helical" evidence="6">
    <location>
        <begin position="137"/>
        <end position="161"/>
    </location>
</feature>
<dbReference type="PROSITE" id="PS50850">
    <property type="entry name" value="MFS"/>
    <property type="match status" value="1"/>
</dbReference>
<keyword evidence="9" id="KW-1185">Reference proteome</keyword>